<dbReference type="EMBL" id="BAABGT010000027">
    <property type="protein sequence ID" value="GAA4543421.1"/>
    <property type="molecule type" value="Genomic_DNA"/>
</dbReference>
<comment type="caution">
    <text evidence="1">The sequence shown here is derived from an EMBL/GenBank/DDBJ whole genome shotgun (WGS) entry which is preliminary data.</text>
</comment>
<dbReference type="Proteomes" id="UP001501598">
    <property type="component" value="Unassembled WGS sequence"/>
</dbReference>
<reference evidence="2" key="1">
    <citation type="journal article" date="2019" name="Int. J. Syst. Evol. Microbiol.">
        <title>The Global Catalogue of Microorganisms (GCM) 10K type strain sequencing project: providing services to taxonomists for standard genome sequencing and annotation.</title>
        <authorList>
            <consortium name="The Broad Institute Genomics Platform"/>
            <consortium name="The Broad Institute Genome Sequencing Center for Infectious Disease"/>
            <person name="Wu L."/>
            <person name="Ma J."/>
        </authorList>
    </citation>
    <scope>NUCLEOTIDE SEQUENCE [LARGE SCALE GENOMIC DNA]</scope>
    <source>
        <strain evidence="2">JCM 17906</strain>
    </source>
</reference>
<keyword evidence="2" id="KW-1185">Reference proteome</keyword>
<protein>
    <submittedName>
        <fullName evidence="1">Uncharacterized protein</fullName>
    </submittedName>
</protein>
<evidence type="ECO:0000313" key="2">
    <source>
        <dbReference type="Proteomes" id="UP001501598"/>
    </source>
</evidence>
<gene>
    <name evidence="1" type="ORF">GCM10023175_20160</name>
</gene>
<name>A0ABP8RPY0_9PSEU</name>
<accession>A0ABP8RPY0</accession>
<proteinExistence type="predicted"/>
<dbReference type="RefSeq" id="WP_345415030.1">
    <property type="nucleotide sequence ID" value="NZ_BAABGT010000027.1"/>
</dbReference>
<organism evidence="1 2">
    <name type="scientific">Pseudonocardia xishanensis</name>
    <dbReference type="NCBI Taxonomy" id="630995"/>
    <lineage>
        <taxon>Bacteria</taxon>
        <taxon>Bacillati</taxon>
        <taxon>Actinomycetota</taxon>
        <taxon>Actinomycetes</taxon>
        <taxon>Pseudonocardiales</taxon>
        <taxon>Pseudonocardiaceae</taxon>
        <taxon>Pseudonocardia</taxon>
    </lineage>
</organism>
<evidence type="ECO:0000313" key="1">
    <source>
        <dbReference type="EMBL" id="GAA4543421.1"/>
    </source>
</evidence>
<sequence>MISRSRPRVPRSAALAADLVRRRAFPFHAQKRVPGRELIATDIDRRRGGGEPPEAPMGELLLLLTGCVVTSDYVP</sequence>